<dbReference type="RefSeq" id="WP_406767894.1">
    <property type="nucleotide sequence ID" value="NZ_JBJHZZ010000001.1"/>
</dbReference>
<keyword evidence="4" id="KW-0472">Membrane</keyword>
<keyword evidence="6" id="KW-0378">Hydrolase</keyword>
<evidence type="ECO:0000256" key="4">
    <source>
        <dbReference type="SAM" id="Phobius"/>
    </source>
</evidence>
<dbReference type="EC" id="3.-.-.-" evidence="6"/>
<dbReference type="SUPFAM" id="SSF88713">
    <property type="entry name" value="Glycoside hydrolase/deacetylase"/>
    <property type="match status" value="1"/>
</dbReference>
<dbReference type="PANTHER" id="PTHR34216">
    <property type="match status" value="1"/>
</dbReference>
<dbReference type="PANTHER" id="PTHR34216:SF3">
    <property type="entry name" value="POLY-BETA-1,6-N-ACETYL-D-GLUCOSAMINE N-DEACETYLASE"/>
    <property type="match status" value="1"/>
</dbReference>
<dbReference type="InterPro" id="IPR051398">
    <property type="entry name" value="Polysacch_Deacetylase"/>
</dbReference>
<dbReference type="Pfam" id="PF01522">
    <property type="entry name" value="Polysacc_deac_1"/>
    <property type="match status" value="1"/>
</dbReference>
<evidence type="ECO:0000313" key="7">
    <source>
        <dbReference type="Proteomes" id="UP001623591"/>
    </source>
</evidence>
<comment type="caution">
    <text evidence="6">The sequence shown here is derived from an EMBL/GenBank/DDBJ whole genome shotgun (WGS) entry which is preliminary data.</text>
</comment>
<keyword evidence="3" id="KW-0175">Coiled coil</keyword>
<name>A0ABW8T0H7_9CLOT</name>
<feature type="transmembrane region" description="Helical" evidence="4">
    <location>
        <begin position="7"/>
        <end position="29"/>
    </location>
</feature>
<dbReference type="Proteomes" id="UP001623591">
    <property type="component" value="Unassembled WGS sequence"/>
</dbReference>
<keyword evidence="2" id="KW-0732">Signal</keyword>
<comment type="subcellular location">
    <subcellularLocation>
        <location evidence="1">Secreted</location>
    </subcellularLocation>
</comment>
<evidence type="ECO:0000313" key="6">
    <source>
        <dbReference type="EMBL" id="MFL0245430.1"/>
    </source>
</evidence>
<dbReference type="InterPro" id="IPR011330">
    <property type="entry name" value="Glyco_hydro/deAcase_b/a-brl"/>
</dbReference>
<dbReference type="EMBL" id="JBJHZZ010000001">
    <property type="protein sequence ID" value="MFL0245430.1"/>
    <property type="molecule type" value="Genomic_DNA"/>
</dbReference>
<dbReference type="Gene3D" id="3.20.20.370">
    <property type="entry name" value="Glycoside hydrolase/deacetylase"/>
    <property type="match status" value="1"/>
</dbReference>
<accession>A0ABW8T0H7</accession>
<dbReference type="CDD" id="cd10918">
    <property type="entry name" value="CE4_NodB_like_5s_6s"/>
    <property type="match status" value="1"/>
</dbReference>
<feature type="domain" description="NodB homology" evidence="5">
    <location>
        <begin position="149"/>
        <end position="311"/>
    </location>
</feature>
<keyword evidence="4" id="KW-0812">Transmembrane</keyword>
<evidence type="ECO:0000259" key="5">
    <source>
        <dbReference type="PROSITE" id="PS51677"/>
    </source>
</evidence>
<organism evidence="6 7">
    <name type="scientific">Candidatus Clostridium stratigraminis</name>
    <dbReference type="NCBI Taxonomy" id="3381661"/>
    <lineage>
        <taxon>Bacteria</taxon>
        <taxon>Bacillati</taxon>
        <taxon>Bacillota</taxon>
        <taxon>Clostridia</taxon>
        <taxon>Eubacteriales</taxon>
        <taxon>Clostridiaceae</taxon>
        <taxon>Clostridium</taxon>
    </lineage>
</organism>
<keyword evidence="7" id="KW-1185">Reference proteome</keyword>
<proteinExistence type="predicted"/>
<feature type="coiled-coil region" evidence="3">
    <location>
        <begin position="33"/>
        <end position="79"/>
    </location>
</feature>
<protein>
    <submittedName>
        <fullName evidence="6">Polysaccharide deacetylase family protein</fullName>
        <ecNumber evidence="6">3.-.-.-</ecNumber>
    </submittedName>
</protein>
<gene>
    <name evidence="6" type="ORF">ACJDUG_00385</name>
</gene>
<sequence length="311" mass="35495">MRKHSRKYVLSAIIFVIILLISSLGFYSIKHSSEKARAQAAAQAEKEKEAENQRKLYEAKKTEEAKKAEDEKLQAEKIKILEAVKGEGKSRDIPVLMYHSIAYEKGNELRIPKDKFRLQMKYLKDNGFTTLTLNELYDHLVNGSELPKKPIIITLDDGYVDNYTNALPVIKEFNLKATVFMITSCIDTDNRYLTSLELQEMDKSGMEIESHTVSHPELNKLTYDVQLSQLKDSKAALEKVLGREVPYIAYPYGKFNNDTLKIVEDVGYKMAFSTITGTANKSNGLFKLHRLYVSNKYDMNNFKSLVNSASH</sequence>
<reference evidence="6 7" key="1">
    <citation type="submission" date="2024-11" db="EMBL/GenBank/DDBJ databases">
        <authorList>
            <person name="Heng Y.C."/>
            <person name="Lim A.C.H."/>
            <person name="Lee J.K.Y."/>
            <person name="Kittelmann S."/>
        </authorList>
    </citation>
    <scope>NUCLEOTIDE SEQUENCE [LARGE SCALE GENOMIC DNA]</scope>
    <source>
        <strain evidence="6 7">WILCCON 0185</strain>
    </source>
</reference>
<evidence type="ECO:0000256" key="2">
    <source>
        <dbReference type="ARBA" id="ARBA00022729"/>
    </source>
</evidence>
<dbReference type="GO" id="GO:0016787">
    <property type="term" value="F:hydrolase activity"/>
    <property type="evidence" value="ECO:0007669"/>
    <property type="project" value="UniProtKB-KW"/>
</dbReference>
<dbReference type="PROSITE" id="PS51677">
    <property type="entry name" value="NODB"/>
    <property type="match status" value="1"/>
</dbReference>
<evidence type="ECO:0000256" key="1">
    <source>
        <dbReference type="ARBA" id="ARBA00004613"/>
    </source>
</evidence>
<evidence type="ECO:0000256" key="3">
    <source>
        <dbReference type="SAM" id="Coils"/>
    </source>
</evidence>
<keyword evidence="4" id="KW-1133">Transmembrane helix</keyword>
<dbReference type="InterPro" id="IPR002509">
    <property type="entry name" value="NODB_dom"/>
</dbReference>